<feature type="compositionally biased region" description="Basic and acidic residues" evidence="1">
    <location>
        <begin position="169"/>
        <end position="182"/>
    </location>
</feature>
<accession>A0A6A5GKF8</accession>
<protein>
    <submittedName>
        <fullName evidence="2">Uncharacterized protein</fullName>
    </submittedName>
</protein>
<dbReference type="CTD" id="78775401"/>
<dbReference type="RefSeq" id="XP_053583721.1">
    <property type="nucleotide sequence ID" value="XM_053728949.1"/>
</dbReference>
<comment type="caution">
    <text evidence="2">The sequence shown here is derived from an EMBL/GenBank/DDBJ whole genome shotgun (WGS) entry which is preliminary data.</text>
</comment>
<reference evidence="2 3" key="1">
    <citation type="submission" date="2019-12" db="EMBL/GenBank/DDBJ databases">
        <title>Chromosome-level assembly of the Caenorhabditis remanei genome.</title>
        <authorList>
            <person name="Teterina A.A."/>
            <person name="Willis J.H."/>
            <person name="Phillips P.C."/>
        </authorList>
    </citation>
    <scope>NUCLEOTIDE SEQUENCE [LARGE SCALE GENOMIC DNA]</scope>
    <source>
        <strain evidence="2 3">PX506</strain>
        <tissue evidence="2">Whole organism</tissue>
    </source>
</reference>
<dbReference type="KEGG" id="crq:GCK72_012238"/>
<evidence type="ECO:0000256" key="1">
    <source>
        <dbReference type="SAM" id="MobiDB-lite"/>
    </source>
</evidence>
<dbReference type="AlphaFoldDB" id="A0A6A5GKF8"/>
<proteinExistence type="predicted"/>
<organism evidence="2 3">
    <name type="scientific">Caenorhabditis remanei</name>
    <name type="common">Caenorhabditis vulgaris</name>
    <dbReference type="NCBI Taxonomy" id="31234"/>
    <lineage>
        <taxon>Eukaryota</taxon>
        <taxon>Metazoa</taxon>
        <taxon>Ecdysozoa</taxon>
        <taxon>Nematoda</taxon>
        <taxon>Chromadorea</taxon>
        <taxon>Rhabditida</taxon>
        <taxon>Rhabditina</taxon>
        <taxon>Rhabditomorpha</taxon>
        <taxon>Rhabditoidea</taxon>
        <taxon>Rhabditidae</taxon>
        <taxon>Peloderinae</taxon>
        <taxon>Caenorhabditis</taxon>
    </lineage>
</organism>
<gene>
    <name evidence="2" type="ORF">GCK72_012238</name>
</gene>
<dbReference type="GeneID" id="78775401"/>
<dbReference type="Proteomes" id="UP000483820">
    <property type="component" value="Chromosome IV"/>
</dbReference>
<feature type="region of interest" description="Disordered" evidence="1">
    <location>
        <begin position="169"/>
        <end position="198"/>
    </location>
</feature>
<evidence type="ECO:0000313" key="3">
    <source>
        <dbReference type="Proteomes" id="UP000483820"/>
    </source>
</evidence>
<evidence type="ECO:0000313" key="2">
    <source>
        <dbReference type="EMBL" id="KAF1755788.1"/>
    </source>
</evidence>
<dbReference type="EMBL" id="WUAV01000004">
    <property type="protein sequence ID" value="KAF1755788.1"/>
    <property type="molecule type" value="Genomic_DNA"/>
</dbReference>
<name>A0A6A5GKF8_CAERE</name>
<sequence>MDSDSCEGFDKCEDLRDVTPKLDSNASDLKTLNHQVCENRFREFKQSTYKEIHKMYCALKKIGYLPLCPDVNRRTDLEYIRGCLDQLTSDQAVFYSRAGEVLVGCYVTPLRPTEVQCGQGNLNLFQYFVAKWCYKTDDNQYVVINGCGAAYPVSELFIVRVPRPAAMQSDREVRAQKKRDSCMRWSTPSSDASIPRSAHRPRDMLLRNEMNNMLPIVRSMNE</sequence>